<dbReference type="InterPro" id="IPR036452">
    <property type="entry name" value="Ribo_hydro-like"/>
</dbReference>
<dbReference type="GO" id="GO:0016799">
    <property type="term" value="F:hydrolase activity, hydrolyzing N-glycosyl compounds"/>
    <property type="evidence" value="ECO:0007669"/>
    <property type="project" value="InterPro"/>
</dbReference>
<evidence type="ECO:0000313" key="4">
    <source>
        <dbReference type="Proteomes" id="UP000319255"/>
    </source>
</evidence>
<accession>A0A501WSN6</accession>
<dbReference type="Gene3D" id="2.60.120.260">
    <property type="entry name" value="Galactose-binding domain-like"/>
    <property type="match status" value="1"/>
</dbReference>
<dbReference type="OrthoDB" id="9773411at2"/>
<dbReference type="AlphaFoldDB" id="A0A501WSN6"/>
<feature type="domain" description="Cellulose-binding Sde182 nucleoside hydrolase-like" evidence="2">
    <location>
        <begin position="5"/>
        <end position="279"/>
    </location>
</feature>
<feature type="compositionally biased region" description="Gly residues" evidence="1">
    <location>
        <begin position="330"/>
        <end position="357"/>
    </location>
</feature>
<evidence type="ECO:0000256" key="1">
    <source>
        <dbReference type="SAM" id="MobiDB-lite"/>
    </source>
</evidence>
<dbReference type="RefSeq" id="WP_140453801.1">
    <property type="nucleotide sequence ID" value="NZ_VFRP01000007.1"/>
</dbReference>
<gene>
    <name evidence="3" type="ORF">FJM51_08985</name>
</gene>
<dbReference type="EMBL" id="VFRP01000007">
    <property type="protein sequence ID" value="TPE51365.1"/>
    <property type="molecule type" value="Genomic_DNA"/>
</dbReference>
<dbReference type="Proteomes" id="UP000319255">
    <property type="component" value="Unassembled WGS sequence"/>
</dbReference>
<sequence>MADPRVLISTDLGGYDNDDAQSMIHALVYANDVNYRGFVMTRTLDGGTINGVKTSGAAMMREMLDAYAKDLPDLRAHDAAFPSADSLRNKIAEGSYNGAWPGTLSNGAKLIVSEARAASPGDPLYVLVWGPIHDAAAALLSAPDIVPNVRLFSLSGFGQDEENPAAFNALVNAVSNNAAYHDLWWIDSESTMRGIYVDENGDRHKGIAANLPWVLENVADHGALGTLFKEKYTYDLSTTRTGASSPDGLKMGDTPSLLYLLDNVSNDNPTGGDSWGGRFREWNIGENAWTDRTEASLKLGQWFGARTVYDHRAEIYADFAERMDWAAGTGGGGGSDGGTGGTGGGTGGGDGGTGDGGPLIPVGLAQAESLDLDGYRVISGRQGSSPLVETYKGTGGHGTAEGTFKGASGDYALTVRYFNESDGKSTFKVYVDGDLAFSWRALGNENQFQTESHVVHIDRGDTIMVEGTHDAGEWARWDHLTVLRTTASADTFDLV</sequence>
<comment type="caution">
    <text evidence="3">The sequence shown here is derived from an EMBL/GenBank/DDBJ whole genome shotgun (WGS) entry which is preliminary data.</text>
</comment>
<evidence type="ECO:0000259" key="2">
    <source>
        <dbReference type="Pfam" id="PF07632"/>
    </source>
</evidence>
<dbReference type="Gene3D" id="3.90.245.10">
    <property type="entry name" value="Ribonucleoside hydrolase-like"/>
    <property type="match status" value="1"/>
</dbReference>
<feature type="region of interest" description="Disordered" evidence="1">
    <location>
        <begin position="330"/>
        <end position="362"/>
    </location>
</feature>
<keyword evidence="4" id="KW-1185">Reference proteome</keyword>
<organism evidence="3 4">
    <name type="scientific">Amaricoccus solimangrovi</name>
    <dbReference type="NCBI Taxonomy" id="2589815"/>
    <lineage>
        <taxon>Bacteria</taxon>
        <taxon>Pseudomonadati</taxon>
        <taxon>Pseudomonadota</taxon>
        <taxon>Alphaproteobacteria</taxon>
        <taxon>Rhodobacterales</taxon>
        <taxon>Paracoccaceae</taxon>
        <taxon>Amaricoccus</taxon>
    </lineage>
</organism>
<dbReference type="Pfam" id="PF07632">
    <property type="entry name" value="Sde182_NH-like"/>
    <property type="match status" value="1"/>
</dbReference>
<evidence type="ECO:0000313" key="3">
    <source>
        <dbReference type="EMBL" id="TPE51365.1"/>
    </source>
</evidence>
<proteinExistence type="predicted"/>
<reference evidence="3 4" key="1">
    <citation type="submission" date="2019-06" db="EMBL/GenBank/DDBJ databases">
        <title>A novel bacterium of genus Amaricoccus, isolated from marine sediment.</title>
        <authorList>
            <person name="Huang H."/>
            <person name="Mo K."/>
            <person name="Hu Y."/>
        </authorList>
    </citation>
    <scope>NUCLEOTIDE SEQUENCE [LARGE SCALE GENOMIC DNA]</scope>
    <source>
        <strain evidence="3 4">HB172011</strain>
    </source>
</reference>
<dbReference type="InterPro" id="IPR011483">
    <property type="entry name" value="Sde182_NH-like"/>
</dbReference>
<protein>
    <submittedName>
        <fullName evidence="3">DUF1593 domain-containing protein</fullName>
    </submittedName>
</protein>
<dbReference type="SUPFAM" id="SSF53590">
    <property type="entry name" value="Nucleoside hydrolase"/>
    <property type="match status" value="1"/>
</dbReference>
<name>A0A501WSN6_9RHOB</name>